<protein>
    <submittedName>
        <fullName evidence="1">Uncharacterized protein</fullName>
    </submittedName>
</protein>
<name>A0A133XS34_9LACT</name>
<comment type="caution">
    <text evidence="1">The sequence shown here is derived from an EMBL/GenBank/DDBJ whole genome shotgun (WGS) entry which is preliminary data.</text>
</comment>
<proteinExistence type="predicted"/>
<dbReference type="AlphaFoldDB" id="A0A133XS34"/>
<evidence type="ECO:0000313" key="2">
    <source>
        <dbReference type="Proteomes" id="UP000070422"/>
    </source>
</evidence>
<dbReference type="Proteomes" id="UP000070422">
    <property type="component" value="Unassembled WGS sequence"/>
</dbReference>
<sequence length="46" mass="5419">MGISIGQNKIKGWTCVQSFLTEEQLPKEHLKNFLRNYLQLFKNLPL</sequence>
<dbReference type="EMBL" id="LSCQ01000090">
    <property type="protein sequence ID" value="KXB33746.1"/>
    <property type="molecule type" value="Genomic_DNA"/>
</dbReference>
<organism evidence="1 2">
    <name type="scientific">Aerococcus christensenii</name>
    <dbReference type="NCBI Taxonomy" id="87541"/>
    <lineage>
        <taxon>Bacteria</taxon>
        <taxon>Bacillati</taxon>
        <taxon>Bacillota</taxon>
        <taxon>Bacilli</taxon>
        <taxon>Lactobacillales</taxon>
        <taxon>Aerococcaceae</taxon>
        <taxon>Aerococcus</taxon>
    </lineage>
</organism>
<evidence type="ECO:0000313" key="1">
    <source>
        <dbReference type="EMBL" id="KXB33746.1"/>
    </source>
</evidence>
<gene>
    <name evidence="1" type="ORF">HMPREF3187_01635</name>
</gene>
<accession>A0A133XS34</accession>
<reference evidence="1 2" key="1">
    <citation type="submission" date="2016-01" db="EMBL/GenBank/DDBJ databases">
        <authorList>
            <person name="Oliw E.H."/>
        </authorList>
    </citation>
    <scope>NUCLEOTIDE SEQUENCE [LARGE SCALE GENOMIC DNA]</scope>
    <source>
        <strain evidence="1 2">KA00635</strain>
    </source>
</reference>